<reference evidence="2 3" key="1">
    <citation type="submission" date="2018-02" db="EMBL/GenBank/DDBJ databases">
        <title>Comparative genomes isolates from brazilian mangrove.</title>
        <authorList>
            <person name="Araujo J.E."/>
            <person name="Taketani R.G."/>
            <person name="Silva M.C.P."/>
            <person name="Loureco M.V."/>
            <person name="Andreote F.D."/>
        </authorList>
    </citation>
    <scope>NUCLEOTIDE SEQUENCE [LARGE SCALE GENOMIC DNA]</scope>
    <source>
        <strain evidence="2 3">Nap-Phe MGV</strain>
    </source>
</reference>
<dbReference type="EMBL" id="PUHZ01000021">
    <property type="protein sequence ID" value="PQO44135.1"/>
    <property type="molecule type" value="Genomic_DNA"/>
</dbReference>
<dbReference type="InterPro" id="IPR013114">
    <property type="entry name" value="FabA_FabZ"/>
</dbReference>
<dbReference type="OrthoDB" id="9787658at2"/>
<keyword evidence="1" id="KW-0456">Lyase</keyword>
<evidence type="ECO:0000313" key="3">
    <source>
        <dbReference type="Proteomes" id="UP000237819"/>
    </source>
</evidence>
<proteinExistence type="predicted"/>
<evidence type="ECO:0000313" key="2">
    <source>
        <dbReference type="EMBL" id="PQO44135.1"/>
    </source>
</evidence>
<accession>A0A2S8GI60</accession>
<gene>
    <name evidence="2" type="ORF">C5Y93_21605</name>
</gene>
<dbReference type="SUPFAM" id="SSF54637">
    <property type="entry name" value="Thioesterase/thiol ester dehydrase-isomerase"/>
    <property type="match status" value="1"/>
</dbReference>
<dbReference type="Pfam" id="PF07977">
    <property type="entry name" value="FabA"/>
    <property type="match status" value="1"/>
</dbReference>
<evidence type="ECO:0000256" key="1">
    <source>
        <dbReference type="ARBA" id="ARBA00023239"/>
    </source>
</evidence>
<dbReference type="AlphaFoldDB" id="A0A2S8GI60"/>
<dbReference type="CDD" id="cd01288">
    <property type="entry name" value="FabZ"/>
    <property type="match status" value="1"/>
</dbReference>
<dbReference type="PANTHER" id="PTHR30272">
    <property type="entry name" value="3-HYDROXYACYL-[ACYL-CARRIER-PROTEIN] DEHYDRATASE"/>
    <property type="match status" value="1"/>
</dbReference>
<comment type="caution">
    <text evidence="2">The sequence shown here is derived from an EMBL/GenBank/DDBJ whole genome shotgun (WGS) entry which is preliminary data.</text>
</comment>
<dbReference type="PANTHER" id="PTHR30272:SF1">
    <property type="entry name" value="3-HYDROXYACYL-[ACYL-CARRIER-PROTEIN] DEHYDRATASE"/>
    <property type="match status" value="1"/>
</dbReference>
<protein>
    <submittedName>
        <fullName evidence="2">Beta-hydroxyacyl-ACP dehydratase</fullName>
    </submittedName>
</protein>
<sequence>MRFTLIDRITDLVPGERIVATKCLSLAEEYLQDHFPLFPVMPGVLMLEAMTQTSAWLIRASEDFMHSVVILHEARNVKYADFVEPGEVLTVTSELVKQEGRLTTFKVKGTVAGNMAVSAKLVLDRYNLGGDVKNSSDRHAIINSKELFDLLYPEVSRV</sequence>
<dbReference type="GO" id="GO:0016829">
    <property type="term" value="F:lyase activity"/>
    <property type="evidence" value="ECO:0007669"/>
    <property type="project" value="UniProtKB-KW"/>
</dbReference>
<dbReference type="InterPro" id="IPR029069">
    <property type="entry name" value="HotDog_dom_sf"/>
</dbReference>
<dbReference type="Gene3D" id="3.10.129.10">
    <property type="entry name" value="Hotdog Thioesterase"/>
    <property type="match status" value="1"/>
</dbReference>
<organism evidence="2 3">
    <name type="scientific">Blastopirellula marina</name>
    <dbReference type="NCBI Taxonomy" id="124"/>
    <lineage>
        <taxon>Bacteria</taxon>
        <taxon>Pseudomonadati</taxon>
        <taxon>Planctomycetota</taxon>
        <taxon>Planctomycetia</taxon>
        <taxon>Pirellulales</taxon>
        <taxon>Pirellulaceae</taxon>
        <taxon>Blastopirellula</taxon>
    </lineage>
</organism>
<dbReference type="RefSeq" id="WP_105337534.1">
    <property type="nucleotide sequence ID" value="NZ_PUHZ01000021.1"/>
</dbReference>
<name>A0A2S8GI60_9BACT</name>
<dbReference type="Proteomes" id="UP000237819">
    <property type="component" value="Unassembled WGS sequence"/>
</dbReference>